<proteinExistence type="predicted"/>
<keyword evidence="4" id="KW-1185">Reference proteome</keyword>
<dbReference type="Pfam" id="PF03422">
    <property type="entry name" value="CBM_6"/>
    <property type="match status" value="1"/>
</dbReference>
<dbReference type="InterPro" id="IPR006626">
    <property type="entry name" value="PbH1"/>
</dbReference>
<keyword evidence="1" id="KW-0732">Signal</keyword>
<dbReference type="InterPro" id="IPR005084">
    <property type="entry name" value="CBM6"/>
</dbReference>
<dbReference type="Pfam" id="PF21231">
    <property type="entry name" value="GH141_M"/>
    <property type="match status" value="1"/>
</dbReference>
<accession>A0ABQ5MCR4</accession>
<sequence length="884" mass="94493">MSKKKASKRSVLLILSLLTVLCSIFTFTVFPIAASAATQATYYVSPTGSDSNPGTLAAPFQTIEKARDAVRKINSNMTGDIYIYLRGGNYSITSTVAFGPQDSGTNGYRIYYQAYPGETPALNGATKVTGWTQHSGNIYKAALNRSTKLRNLYVNDQRASMTSKTVTARGGYGTYSVTAGQASWAWTSGSKSDGVQYNASDVPAITSNKDDLEIVNGTTWNENIVCTRDVITSGSNRVLLLQQPYGAIAQTPGWGAAFSASGTHTIYNAFEFLNSPGQFYFDKTAKTLYYYIRPGENMATADVEAPVVEKLIDIAGTSTANRVKNITFQGITFENTDYSLVNVAGSHGKSTCQAAQAFIAFYNDNWHNTKYDLVDTLPGMINVSSSDSINFIRNTVKHSGNDGISMVNDVINSSLMGNYITDITSSGITVGHPQHVYIGDGGNHAKYAPGVEGVCKNNTINNNLLYNISTSHGFGGCAAITAYFVDTIKITNNHVQSTAYNGIHLGWGWCNFTDSTTCKNNTVSNNRIINTLTRLHDSGAIYTIGQMPGTNINQNYVRGIPPATSGPTYGLHNDEGTAYINENDNVLDIDPGVKYTINCEDFGQKHDLTILRTYATVNKMGVNPPNSKIDPPVVVPDNVWPLTQYTTCLNSGIQEAYRDIIPANLLPTPDYVFPASCAAAAGTGISIRSSGNSSNTVWFAPARTTSFVEGSAMTKAEGTATSITAPAAAGTYRLCVVNSQGMKMGESAALLRVSGSSSQIEAESFSSQSGIQTETCSEGGQNIGYIENGDYAVYNNIDFGAGASNFQARIASGASGGNIEIRLDSLTGPLVGTCSITGTGGWQTWATRTCSISGASGKHNVYLKFTGGSGYLFNINWFQFTGGR</sequence>
<dbReference type="InterPro" id="IPR012334">
    <property type="entry name" value="Pectin_lyas_fold"/>
</dbReference>
<dbReference type="CDD" id="cd04084">
    <property type="entry name" value="CBM6_xylanase-like"/>
    <property type="match status" value="1"/>
</dbReference>
<dbReference type="Proteomes" id="UP001419084">
    <property type="component" value="Unassembled WGS sequence"/>
</dbReference>
<dbReference type="InterPro" id="IPR011050">
    <property type="entry name" value="Pectin_lyase_fold/virulence"/>
</dbReference>
<dbReference type="RefSeq" id="WP_346066310.1">
    <property type="nucleotide sequence ID" value="NZ_BRPJ01000097.1"/>
</dbReference>
<evidence type="ECO:0000313" key="3">
    <source>
        <dbReference type="EMBL" id="GLB32641.1"/>
    </source>
</evidence>
<dbReference type="SMART" id="SM00606">
    <property type="entry name" value="CBD_IV"/>
    <property type="match status" value="1"/>
</dbReference>
<name>A0ABQ5MCR4_9FIRM</name>
<dbReference type="PANTHER" id="PTHR36453:SF1">
    <property type="entry name" value="RIGHT HANDED BETA HELIX DOMAIN-CONTAINING PROTEIN"/>
    <property type="match status" value="1"/>
</dbReference>
<dbReference type="Gene3D" id="2.60.120.260">
    <property type="entry name" value="Galactose-binding domain-like"/>
    <property type="match status" value="1"/>
</dbReference>
<evidence type="ECO:0000256" key="1">
    <source>
        <dbReference type="ARBA" id="ARBA00022729"/>
    </source>
</evidence>
<dbReference type="Gene3D" id="2.160.20.10">
    <property type="entry name" value="Single-stranded right-handed beta-helix, Pectin lyase-like"/>
    <property type="match status" value="2"/>
</dbReference>
<dbReference type="SUPFAM" id="SSF49785">
    <property type="entry name" value="Galactose-binding domain-like"/>
    <property type="match status" value="1"/>
</dbReference>
<gene>
    <name evidence="3" type="ORF">LAD12857_45640</name>
</gene>
<dbReference type="InterPro" id="IPR048482">
    <property type="entry name" value="GH141_ins"/>
</dbReference>
<evidence type="ECO:0000313" key="4">
    <source>
        <dbReference type="Proteomes" id="UP001419084"/>
    </source>
</evidence>
<reference evidence="3 4" key="1">
    <citation type="journal article" date="2024" name="Int. J. Syst. Evol. Microbiol.">
        <title>Lacrimispora brassicae sp. nov. isolated from fermented cabbage, and proposal of Clostridium indicum Gundawar et al. 2019 and Clostridium methoxybenzovorans Mechichi et al. 1999 as heterotypic synonyms of Lacrimispora amygdalina (Parshina et al. 2003) Haas and Blanchard 2020 and Lacrimispora indolis (McClung and McCoy 1957) Haas and Blanchard 2020, respectively.</title>
        <authorList>
            <person name="Kobayashi H."/>
            <person name="Tanizawa Y."/>
            <person name="Sakamoto M."/>
            <person name="Ohkuma M."/>
            <person name="Tohno M."/>
        </authorList>
    </citation>
    <scope>NUCLEOTIDE SEQUENCE [LARGE SCALE GENOMIC DNA]</scope>
    <source>
        <strain evidence="3 4">DSM 12857</strain>
    </source>
</reference>
<comment type="caution">
    <text evidence="3">The sequence shown here is derived from an EMBL/GenBank/DDBJ whole genome shotgun (WGS) entry which is preliminary data.</text>
</comment>
<dbReference type="SUPFAM" id="SSF51126">
    <property type="entry name" value="Pectin lyase-like"/>
    <property type="match status" value="1"/>
</dbReference>
<dbReference type="PANTHER" id="PTHR36453">
    <property type="entry name" value="SECRETED PROTEIN-RELATED"/>
    <property type="match status" value="1"/>
</dbReference>
<dbReference type="InterPro" id="IPR006584">
    <property type="entry name" value="Cellulose-bd_IV"/>
</dbReference>
<dbReference type="InterPro" id="IPR008979">
    <property type="entry name" value="Galactose-bd-like_sf"/>
</dbReference>
<dbReference type="SMART" id="SM00710">
    <property type="entry name" value="PbH1"/>
    <property type="match status" value="6"/>
</dbReference>
<feature type="domain" description="CBM6" evidence="2">
    <location>
        <begin position="758"/>
        <end position="881"/>
    </location>
</feature>
<dbReference type="EMBL" id="BRPJ01000097">
    <property type="protein sequence ID" value="GLB32641.1"/>
    <property type="molecule type" value="Genomic_DNA"/>
</dbReference>
<evidence type="ECO:0000259" key="2">
    <source>
        <dbReference type="PROSITE" id="PS51175"/>
    </source>
</evidence>
<protein>
    <recommendedName>
        <fullName evidence="2">CBM6 domain-containing protein</fullName>
    </recommendedName>
</protein>
<dbReference type="PROSITE" id="PS51175">
    <property type="entry name" value="CBM6"/>
    <property type="match status" value="1"/>
</dbReference>
<organism evidence="3 4">
    <name type="scientific">Lacrimispora amygdalina</name>
    <dbReference type="NCBI Taxonomy" id="253257"/>
    <lineage>
        <taxon>Bacteria</taxon>
        <taxon>Bacillati</taxon>
        <taxon>Bacillota</taxon>
        <taxon>Clostridia</taxon>
        <taxon>Lachnospirales</taxon>
        <taxon>Lachnospiraceae</taxon>
        <taxon>Lacrimispora</taxon>
    </lineage>
</organism>